<dbReference type="RefSeq" id="WP_025048501.1">
    <property type="nucleotide sequence ID" value="NZ_QBKU01000003.1"/>
</dbReference>
<proteinExistence type="predicted"/>
<dbReference type="Proteomes" id="UP000244092">
    <property type="component" value="Unassembled WGS sequence"/>
</dbReference>
<comment type="caution">
    <text evidence="2">The sequence shown here is derived from an EMBL/GenBank/DDBJ whole genome shotgun (WGS) entry which is preliminary data.</text>
</comment>
<dbReference type="InterPro" id="IPR029068">
    <property type="entry name" value="Glyas_Bleomycin-R_OHBP_Dase"/>
</dbReference>
<dbReference type="PANTHER" id="PTHR33993:SF5">
    <property type="entry name" value="GLYOXALASE"/>
    <property type="match status" value="1"/>
</dbReference>
<dbReference type="Pfam" id="PF18029">
    <property type="entry name" value="Glyoxalase_6"/>
    <property type="match status" value="1"/>
</dbReference>
<name>A0A2T6CGA2_9RHOB</name>
<evidence type="ECO:0000313" key="2">
    <source>
        <dbReference type="EMBL" id="PTX74525.1"/>
    </source>
</evidence>
<dbReference type="InterPro" id="IPR052164">
    <property type="entry name" value="Anthracycline_SecMetBiosynth"/>
</dbReference>
<protein>
    <recommendedName>
        <fullName evidence="1">VOC domain-containing protein</fullName>
    </recommendedName>
</protein>
<dbReference type="AlphaFoldDB" id="A0A2T6CGA2"/>
<dbReference type="Gene3D" id="3.10.180.10">
    <property type="entry name" value="2,3-Dihydroxybiphenyl 1,2-Dioxygenase, domain 1"/>
    <property type="match status" value="1"/>
</dbReference>
<reference evidence="2 3" key="1">
    <citation type="submission" date="2018-04" db="EMBL/GenBank/DDBJ databases">
        <title>Genomic Encyclopedia of Archaeal and Bacterial Type Strains, Phase II (KMG-II): from individual species to whole genera.</title>
        <authorList>
            <person name="Goeker M."/>
        </authorList>
    </citation>
    <scope>NUCLEOTIDE SEQUENCE [LARGE SCALE GENOMIC DNA]</scope>
    <source>
        <strain evidence="2 3">DSM 12244</strain>
    </source>
</reference>
<organism evidence="2 3">
    <name type="scientific">Sulfitobacter mediterraneus</name>
    <dbReference type="NCBI Taxonomy" id="83219"/>
    <lineage>
        <taxon>Bacteria</taxon>
        <taxon>Pseudomonadati</taxon>
        <taxon>Pseudomonadota</taxon>
        <taxon>Alphaproteobacteria</taxon>
        <taxon>Rhodobacterales</taxon>
        <taxon>Roseobacteraceae</taxon>
        <taxon>Sulfitobacter</taxon>
    </lineage>
</organism>
<dbReference type="EMBL" id="QBKU01000003">
    <property type="protein sequence ID" value="PTX74525.1"/>
    <property type="molecule type" value="Genomic_DNA"/>
</dbReference>
<dbReference type="PROSITE" id="PS51819">
    <property type="entry name" value="VOC"/>
    <property type="match status" value="1"/>
</dbReference>
<dbReference type="PANTHER" id="PTHR33993">
    <property type="entry name" value="GLYOXALASE-RELATED"/>
    <property type="match status" value="1"/>
</dbReference>
<evidence type="ECO:0000313" key="3">
    <source>
        <dbReference type="Proteomes" id="UP000244092"/>
    </source>
</evidence>
<dbReference type="SUPFAM" id="SSF54593">
    <property type="entry name" value="Glyoxalase/Bleomycin resistance protein/Dihydroxybiphenyl dioxygenase"/>
    <property type="match status" value="1"/>
</dbReference>
<evidence type="ECO:0000259" key="1">
    <source>
        <dbReference type="PROSITE" id="PS51819"/>
    </source>
</evidence>
<accession>A0A2T6CGA2</accession>
<gene>
    <name evidence="2" type="ORF">C8N31_1031</name>
</gene>
<dbReference type="InterPro" id="IPR037523">
    <property type="entry name" value="VOC_core"/>
</dbReference>
<dbReference type="InterPro" id="IPR041581">
    <property type="entry name" value="Glyoxalase_6"/>
</dbReference>
<dbReference type="OrthoDB" id="9799428at2"/>
<feature type="domain" description="VOC" evidence="1">
    <location>
        <begin position="6"/>
        <end position="118"/>
    </location>
</feature>
<sequence>MERVKEIGGLFFRAKEPEVLAAWYSDMLGIDLAPTDMETPPWISEGGVTVFAPFSADTKYFPQSQQMMVNFRVSDLKAMLAQLHAGGVEPFNTSKMEGVGRFAHITDPEGNAIELWEPKN</sequence>